<feature type="compositionally biased region" description="Basic and acidic residues" evidence="11">
    <location>
        <begin position="558"/>
        <end position="567"/>
    </location>
</feature>
<feature type="compositionally biased region" description="Gly residues" evidence="11">
    <location>
        <begin position="1248"/>
        <end position="1257"/>
    </location>
</feature>
<dbReference type="GO" id="GO:0000976">
    <property type="term" value="F:transcription cis-regulatory region binding"/>
    <property type="evidence" value="ECO:0007669"/>
    <property type="project" value="TreeGrafter"/>
</dbReference>
<dbReference type="Pfam" id="PF12114">
    <property type="entry name" value="Period_C"/>
    <property type="match status" value="1"/>
</dbReference>
<feature type="region of interest" description="Disordered" evidence="11">
    <location>
        <begin position="854"/>
        <end position="925"/>
    </location>
</feature>
<accession>A0AAD8G798</accession>
<comment type="caution">
    <text evidence="13">The sequence shown here is derived from an EMBL/GenBank/DDBJ whole genome shotgun (WGS) entry which is preliminary data.</text>
</comment>
<feature type="compositionally biased region" description="Low complexity" evidence="11">
    <location>
        <begin position="80"/>
        <end position="138"/>
    </location>
</feature>
<feature type="region of interest" description="Disordered" evidence="11">
    <location>
        <begin position="1"/>
        <end position="156"/>
    </location>
</feature>
<evidence type="ECO:0000313" key="14">
    <source>
        <dbReference type="Proteomes" id="UP001230051"/>
    </source>
</evidence>
<feature type="domain" description="PAS" evidence="12">
    <location>
        <begin position="396"/>
        <end position="439"/>
    </location>
</feature>
<dbReference type="SMART" id="SM00091">
    <property type="entry name" value="PAS"/>
    <property type="match status" value="2"/>
</dbReference>
<dbReference type="InterPro" id="IPR022728">
    <property type="entry name" value="Period_circadian-like_C"/>
</dbReference>
<dbReference type="FunFam" id="3.30.450.20:FF:000004">
    <property type="entry name" value="Period circadian protein homolog 3"/>
    <property type="match status" value="1"/>
</dbReference>
<feature type="compositionally biased region" description="Basic and acidic residues" evidence="11">
    <location>
        <begin position="1281"/>
        <end position="1292"/>
    </location>
</feature>
<feature type="compositionally biased region" description="Polar residues" evidence="11">
    <location>
        <begin position="139"/>
        <end position="150"/>
    </location>
</feature>
<dbReference type="GO" id="GO:0005634">
    <property type="term" value="C:nucleus"/>
    <property type="evidence" value="ECO:0007669"/>
    <property type="project" value="UniProtKB-SubCell"/>
</dbReference>
<keyword evidence="7" id="KW-0804">Transcription</keyword>
<dbReference type="Pfam" id="PF23170">
    <property type="entry name" value="bHLH_PER"/>
    <property type="match status" value="1"/>
</dbReference>
<dbReference type="GO" id="GO:0000122">
    <property type="term" value="P:negative regulation of transcription by RNA polymerase II"/>
    <property type="evidence" value="ECO:0007669"/>
    <property type="project" value="TreeGrafter"/>
</dbReference>
<dbReference type="Proteomes" id="UP001230051">
    <property type="component" value="Unassembled WGS sequence"/>
</dbReference>
<evidence type="ECO:0000256" key="2">
    <source>
        <dbReference type="ARBA" id="ARBA00004496"/>
    </source>
</evidence>
<feature type="compositionally biased region" description="Basic residues" evidence="11">
    <location>
        <begin position="874"/>
        <end position="890"/>
    </location>
</feature>
<dbReference type="PROSITE" id="PS50112">
    <property type="entry name" value="PAS"/>
    <property type="match status" value="1"/>
</dbReference>
<keyword evidence="3" id="KW-0963">Cytoplasm</keyword>
<feature type="region of interest" description="Disordered" evidence="11">
    <location>
        <begin position="531"/>
        <end position="567"/>
    </location>
</feature>
<dbReference type="InterPro" id="IPR000014">
    <property type="entry name" value="PAS"/>
</dbReference>
<dbReference type="Pfam" id="PF08447">
    <property type="entry name" value="PAS_3"/>
    <property type="match status" value="1"/>
</dbReference>
<dbReference type="GO" id="GO:0005737">
    <property type="term" value="C:cytoplasm"/>
    <property type="evidence" value="ECO:0007669"/>
    <property type="project" value="UniProtKB-SubCell"/>
</dbReference>
<feature type="compositionally biased region" description="Low complexity" evidence="11">
    <location>
        <begin position="1228"/>
        <end position="1247"/>
    </location>
</feature>
<dbReference type="CDD" id="cd00130">
    <property type="entry name" value="PAS"/>
    <property type="match status" value="1"/>
</dbReference>
<feature type="region of interest" description="Disordered" evidence="11">
    <location>
        <begin position="676"/>
        <end position="703"/>
    </location>
</feature>
<dbReference type="InterPro" id="IPR048814">
    <property type="entry name" value="Per1-3_PAS-A"/>
</dbReference>
<keyword evidence="14" id="KW-1185">Reference proteome</keyword>
<dbReference type="PANTHER" id="PTHR11269">
    <property type="entry name" value="PERIOD CIRCADIAN PROTEIN"/>
    <property type="match status" value="1"/>
</dbReference>
<dbReference type="InterPro" id="IPR013655">
    <property type="entry name" value="PAS_fold_3"/>
</dbReference>
<keyword evidence="5" id="KW-0805">Transcription regulation</keyword>
<dbReference type="EMBL" id="JAGXEW010000008">
    <property type="protein sequence ID" value="KAK1168436.1"/>
    <property type="molecule type" value="Genomic_DNA"/>
</dbReference>
<evidence type="ECO:0000256" key="5">
    <source>
        <dbReference type="ARBA" id="ARBA00023015"/>
    </source>
</evidence>
<proteinExistence type="predicted"/>
<reference evidence="13" key="1">
    <citation type="submission" date="2022-02" db="EMBL/GenBank/DDBJ databases">
        <title>Atlantic sturgeon de novo genome assembly.</title>
        <authorList>
            <person name="Stock M."/>
            <person name="Klopp C."/>
            <person name="Guiguen Y."/>
            <person name="Cabau C."/>
            <person name="Parinello H."/>
            <person name="Santidrian Yebra-Pimentel E."/>
            <person name="Kuhl H."/>
            <person name="Dirks R.P."/>
            <person name="Guessner J."/>
            <person name="Wuertz S."/>
            <person name="Du K."/>
            <person name="Schartl M."/>
        </authorList>
    </citation>
    <scope>NUCLEOTIDE SEQUENCE</scope>
    <source>
        <strain evidence="13">STURGEONOMICS-FGT-2020</strain>
        <tissue evidence="13">Whole blood</tissue>
    </source>
</reference>
<dbReference type="InterPro" id="IPR035965">
    <property type="entry name" value="PAS-like_dom_sf"/>
</dbReference>
<feature type="region of interest" description="Disordered" evidence="11">
    <location>
        <begin position="594"/>
        <end position="637"/>
    </location>
</feature>
<keyword evidence="6" id="KW-0090">Biological rhythms</keyword>
<evidence type="ECO:0000256" key="1">
    <source>
        <dbReference type="ARBA" id="ARBA00004123"/>
    </source>
</evidence>
<protein>
    <recommendedName>
        <fullName evidence="9">Period circadian protein homolog 2</fullName>
    </recommendedName>
    <alternativeName>
        <fullName evidence="10">Circadian clock protein PERIOD 2</fullName>
    </alternativeName>
</protein>
<feature type="compositionally biased region" description="Basic and acidic residues" evidence="11">
    <location>
        <begin position="42"/>
        <end position="65"/>
    </location>
</feature>
<sequence length="1435" mass="156548">MSEGYLYSTLEGQSTERDRDFEDVPACSASRPRLHRMSSFSEARHEEAELVLHSDGSDSSQDRRAPSPRQGLHSDMEMTSSSSSGNDSHGNESSGSSSGNGKDSALLESSESNKSANSQSPSPPSSSNAFSLLSASSEPDNPSTSGCSSEESAKAKTQKELLKTLKQLKVRLPSEKRAKGKSSTLATLNYALRCVKQVKANEEYYQLLMINESQPSGLDVSSYTIEEIDNITSEYTLKNNDIFAVAVSLITGKIVYISDQAACILNCKREVFRNAKFVEFLSPQDVSVFYSFTAPYRLPSWSMCSGAESSPPDSMQEKSFFCRISGGRERAGEMQYCPFRMTPYLMKVQHSEHAEDHFSCLLLAERVHSGYEAPRIPADKRIFTTTHTPSCMFEDVDERVVPLLGYLPQDLIGTPVLLYLHPSDRHLMLAVHKKILQCAGQPFTDHCAVRFCARNGEYVTMDTSWSSFVNPWSRKVSFIIGRHTVRTGPVNEDVFAAPPFTEGKIIDSDIQEITEQIYRLLLQPVHSHGSSGYGSLGSNESREHLRSVASSSENFGHLNEESQKEKPRTFQEICKGVHMLKNQGQQVFIESRSKLEPKKHSSAADPQKDSNVRTKDTLLISGNGNATGISEKTTNSEEISNKEQTVYSYQQISCLDSVIRFLDSCNIPVTIKRKCMSSSNTASSNSDEDKQGVTDDSMQVSQADPPLLDHQADVASLKSPENASAAAVVGASLTPLALPSKAESVVSITSQCSYSSTLVHVGDKKPQLESEIMEEGPSGIEPVESQPPPPPASAVPAVSQEKEAYKKRGLTKEVLAAHTQQEEQAFLSKFKEPRGMRMFQSPCSFYLQEKHKGHKCAQGTQTPRQRGQDATKPPFKKAGRNKKIKSKRMKQRDSSDSTSSHNQQPHRPPLVGLNHTPWSLSETSQSSYPAMSFPTVVPAYSMPVLTAPGAMPPATNPSMSGFGDGQSAQDNCGQMQPPQYSAPLVTPMVAFVLPNYMFPQTNNAVHSSFYPGQPSFPPHPTFSAQAAFPIPSAFPGQPQFVAPNPSVFQAHPQFPGQPFHYNMPMESEQRDGPSRSSTPQSVGAQDQASPPLFQSRCSSPLQLNLLQLEETPKRVERQEAGPSAMSLGAAGTAGDRDKGDTTSKESESLAHIHPAVVNSYGASANIPIPSGSFYSKDQGLKSDEKLAWDKVSCRGCWNIEGESPGEGQVSDVHSSTSDLLDILLQEDSQSGTGSAASGSGRSADSGSLGSGSNGCGTSGSRTGSSQTSNTSKYFGSIDSSENDHQLKGKTGMEKKEGTGFKYVLQDPMWLLISNADDSVMMTYQVPTRDFETVLKEDRDKLKQMQKAQPKFRTEQKSELVEVHPWMKKGVLPEAIDVTECLCSVEDTQGGASTAFDVDIQNIELCAMVKPSEEGSLRTLRVTNEEQMPAEANPMS</sequence>
<evidence type="ECO:0000256" key="10">
    <source>
        <dbReference type="ARBA" id="ARBA00042893"/>
    </source>
</evidence>
<dbReference type="Gene3D" id="3.30.450.20">
    <property type="entry name" value="PAS domain"/>
    <property type="match status" value="2"/>
</dbReference>
<feature type="compositionally biased region" description="Polar residues" evidence="11">
    <location>
        <begin position="916"/>
        <end position="925"/>
    </location>
</feature>
<dbReference type="PANTHER" id="PTHR11269:SF9">
    <property type="entry name" value="PERIOD CIRCADIAN PROTEIN HOMOLOG 2"/>
    <property type="match status" value="1"/>
</dbReference>
<dbReference type="GO" id="GO:0032922">
    <property type="term" value="P:circadian regulation of gene expression"/>
    <property type="evidence" value="ECO:0007669"/>
    <property type="project" value="TreeGrafter"/>
</dbReference>
<dbReference type="InterPro" id="IPR050760">
    <property type="entry name" value="Period_circadian_regulator"/>
</dbReference>
<evidence type="ECO:0000313" key="13">
    <source>
        <dbReference type="EMBL" id="KAK1168436.1"/>
    </source>
</evidence>
<organism evidence="13 14">
    <name type="scientific">Acipenser oxyrinchus oxyrinchus</name>
    <dbReference type="NCBI Taxonomy" id="40147"/>
    <lineage>
        <taxon>Eukaryota</taxon>
        <taxon>Metazoa</taxon>
        <taxon>Chordata</taxon>
        <taxon>Craniata</taxon>
        <taxon>Vertebrata</taxon>
        <taxon>Euteleostomi</taxon>
        <taxon>Actinopterygii</taxon>
        <taxon>Chondrostei</taxon>
        <taxon>Acipenseriformes</taxon>
        <taxon>Acipenseridae</taxon>
        <taxon>Acipenser</taxon>
    </lineage>
</organism>
<feature type="compositionally biased region" description="Polar residues" evidence="11">
    <location>
        <begin position="620"/>
        <end position="637"/>
    </location>
</feature>
<name>A0AAD8G798_ACIOX</name>
<evidence type="ECO:0000256" key="3">
    <source>
        <dbReference type="ARBA" id="ARBA00022490"/>
    </source>
</evidence>
<feature type="region of interest" description="Disordered" evidence="11">
    <location>
        <begin position="772"/>
        <end position="803"/>
    </location>
</feature>
<evidence type="ECO:0000256" key="7">
    <source>
        <dbReference type="ARBA" id="ARBA00023163"/>
    </source>
</evidence>
<gene>
    <name evidence="13" type="ORF">AOXY_G9209</name>
</gene>
<feature type="compositionally biased region" description="Low complexity" evidence="11">
    <location>
        <begin position="1258"/>
        <end position="1271"/>
    </location>
</feature>
<evidence type="ECO:0000259" key="12">
    <source>
        <dbReference type="PROSITE" id="PS50112"/>
    </source>
</evidence>
<evidence type="ECO:0000256" key="6">
    <source>
        <dbReference type="ARBA" id="ARBA00023108"/>
    </source>
</evidence>
<keyword evidence="8" id="KW-0539">Nucleus</keyword>
<feature type="region of interest" description="Disordered" evidence="11">
    <location>
        <begin position="1115"/>
        <end position="1148"/>
    </location>
</feature>
<feature type="compositionally biased region" description="Basic and acidic residues" evidence="11">
    <location>
        <begin position="1134"/>
        <end position="1148"/>
    </location>
</feature>
<evidence type="ECO:0000256" key="9">
    <source>
        <dbReference type="ARBA" id="ARBA00039684"/>
    </source>
</evidence>
<dbReference type="SUPFAM" id="SSF55785">
    <property type="entry name" value="PYP-like sensor domain (PAS domain)"/>
    <property type="match status" value="1"/>
</dbReference>
<dbReference type="FunFam" id="3.30.450.20:FF:000013">
    <property type="entry name" value="Period circadian protein homolog 2"/>
    <property type="match status" value="1"/>
</dbReference>
<keyword evidence="4" id="KW-0677">Repeat</keyword>
<dbReference type="InterPro" id="IPR057310">
    <property type="entry name" value="PER1-3_bHLH"/>
</dbReference>
<feature type="compositionally biased region" description="Basic and acidic residues" evidence="11">
    <location>
        <begin position="606"/>
        <end position="616"/>
    </location>
</feature>
<feature type="region of interest" description="Disordered" evidence="11">
    <location>
        <begin position="1054"/>
        <end position="1096"/>
    </location>
</feature>
<dbReference type="GO" id="GO:0043153">
    <property type="term" value="P:entrainment of circadian clock by photoperiod"/>
    <property type="evidence" value="ECO:0007669"/>
    <property type="project" value="TreeGrafter"/>
</dbReference>
<feature type="region of interest" description="Disordered" evidence="11">
    <location>
        <begin position="1228"/>
        <end position="1292"/>
    </location>
</feature>
<feature type="compositionally biased region" description="Polar residues" evidence="11">
    <location>
        <begin position="896"/>
        <end position="905"/>
    </location>
</feature>
<comment type="subcellular location">
    <subcellularLocation>
        <location evidence="2">Cytoplasm</location>
    </subcellularLocation>
    <subcellularLocation>
        <location evidence="1">Nucleus</location>
    </subcellularLocation>
</comment>
<dbReference type="GO" id="GO:0001222">
    <property type="term" value="F:transcription corepressor binding"/>
    <property type="evidence" value="ECO:0007669"/>
    <property type="project" value="TreeGrafter"/>
</dbReference>
<dbReference type="Pfam" id="PF21353">
    <property type="entry name" value="Per3-like_PAS-A"/>
    <property type="match status" value="1"/>
</dbReference>
<feature type="compositionally biased region" description="Polar residues" evidence="11">
    <location>
        <begin position="1074"/>
        <end position="1088"/>
    </location>
</feature>
<evidence type="ECO:0000256" key="4">
    <source>
        <dbReference type="ARBA" id="ARBA00022737"/>
    </source>
</evidence>
<evidence type="ECO:0000256" key="8">
    <source>
        <dbReference type="ARBA" id="ARBA00023242"/>
    </source>
</evidence>
<evidence type="ECO:0000256" key="11">
    <source>
        <dbReference type="SAM" id="MobiDB-lite"/>
    </source>
</evidence>